<reference evidence="2" key="1">
    <citation type="submission" date="2023-10" db="EMBL/GenBank/DDBJ databases">
        <authorList>
            <person name="Domelevo Entfellner J.-B."/>
        </authorList>
    </citation>
    <scope>NUCLEOTIDE SEQUENCE</scope>
</reference>
<keyword evidence="1" id="KW-0812">Transmembrane</keyword>
<proteinExistence type="predicted"/>
<keyword evidence="1" id="KW-0472">Membrane</keyword>
<protein>
    <submittedName>
        <fullName evidence="2">Uncharacterized protein</fullName>
    </submittedName>
</protein>
<keyword evidence="3" id="KW-1185">Reference proteome</keyword>
<sequence>MGPKPGSDMKMNAMRSGIVILGALAFGYLNIQIGFKPYLEQAQNRNALYQSDPSQEKSDYASGVLPLCSIQIRRESLDFMNIEHSPNIIVALCIGNPLCGLWMAYFERTEAKSRVDGRKGEWCQPSIIGISISIRSVSPSLPE</sequence>
<evidence type="ECO:0000313" key="2">
    <source>
        <dbReference type="EMBL" id="CAJ1962426.1"/>
    </source>
</evidence>
<feature type="transmembrane region" description="Helical" evidence="1">
    <location>
        <begin position="12"/>
        <end position="31"/>
    </location>
</feature>
<dbReference type="EMBL" id="OY731403">
    <property type="protein sequence ID" value="CAJ1962426.1"/>
    <property type="molecule type" value="Genomic_DNA"/>
</dbReference>
<dbReference type="PANTHER" id="PTHR33982:SF4">
    <property type="entry name" value="TRANSMEMBRANE PROTEIN"/>
    <property type="match status" value="1"/>
</dbReference>
<gene>
    <name evidence="2" type="ORF">AYBTSS11_LOCUS19241</name>
</gene>
<accession>A0AA86SRP8</accession>
<name>A0AA86SRP8_9FABA</name>
<dbReference type="Gramene" id="rna-AYBTSS11_LOCUS19241">
    <property type="protein sequence ID" value="CAJ1962426.1"/>
    <property type="gene ID" value="gene-AYBTSS11_LOCUS19241"/>
</dbReference>
<organism evidence="2 3">
    <name type="scientific">Sphenostylis stenocarpa</name>
    <dbReference type="NCBI Taxonomy" id="92480"/>
    <lineage>
        <taxon>Eukaryota</taxon>
        <taxon>Viridiplantae</taxon>
        <taxon>Streptophyta</taxon>
        <taxon>Embryophyta</taxon>
        <taxon>Tracheophyta</taxon>
        <taxon>Spermatophyta</taxon>
        <taxon>Magnoliopsida</taxon>
        <taxon>eudicotyledons</taxon>
        <taxon>Gunneridae</taxon>
        <taxon>Pentapetalae</taxon>
        <taxon>rosids</taxon>
        <taxon>fabids</taxon>
        <taxon>Fabales</taxon>
        <taxon>Fabaceae</taxon>
        <taxon>Papilionoideae</taxon>
        <taxon>50 kb inversion clade</taxon>
        <taxon>NPAAA clade</taxon>
        <taxon>indigoferoid/millettioid clade</taxon>
        <taxon>Phaseoleae</taxon>
        <taxon>Sphenostylis</taxon>
    </lineage>
</organism>
<feature type="transmembrane region" description="Helical" evidence="1">
    <location>
        <begin position="88"/>
        <end position="106"/>
    </location>
</feature>
<dbReference type="Proteomes" id="UP001189624">
    <property type="component" value="Chromosome 6"/>
</dbReference>
<dbReference type="PANTHER" id="PTHR33982">
    <property type="entry name" value="OUTER ENVELOPE MEMBRANE PROTEIN 7-RELATED"/>
    <property type="match status" value="1"/>
</dbReference>
<dbReference type="InterPro" id="IPR038944">
    <property type="entry name" value="OEP7-like"/>
</dbReference>
<dbReference type="AlphaFoldDB" id="A0AA86SRP8"/>
<keyword evidence="1" id="KW-1133">Transmembrane helix</keyword>
<evidence type="ECO:0000256" key="1">
    <source>
        <dbReference type="SAM" id="Phobius"/>
    </source>
</evidence>
<evidence type="ECO:0000313" key="3">
    <source>
        <dbReference type="Proteomes" id="UP001189624"/>
    </source>
</evidence>